<keyword evidence="5" id="KW-1185">Reference proteome</keyword>
<dbReference type="RefSeq" id="WP_208273201.1">
    <property type="nucleotide sequence ID" value="NZ_BAAAGM010000005.1"/>
</dbReference>
<protein>
    <recommendedName>
        <fullName evidence="2">Anti-sigma factor antagonist</fullName>
    </recommendedName>
</protein>
<reference evidence="4 5" key="1">
    <citation type="submission" date="2021-03" db="EMBL/GenBank/DDBJ databases">
        <authorList>
            <person name="Kanchanasin P."/>
            <person name="Saeng-In P."/>
            <person name="Phongsopitanun W."/>
            <person name="Yuki M."/>
            <person name="Kudo T."/>
            <person name="Ohkuma M."/>
            <person name="Tanasupawat S."/>
        </authorList>
    </citation>
    <scope>NUCLEOTIDE SEQUENCE [LARGE SCALE GENOMIC DNA]</scope>
    <source>
        <strain evidence="4 5">L46</strain>
    </source>
</reference>
<proteinExistence type="inferred from homology"/>
<dbReference type="InterPro" id="IPR058548">
    <property type="entry name" value="MlaB-like_STAS"/>
</dbReference>
<dbReference type="Gene3D" id="3.30.750.24">
    <property type="entry name" value="STAS domain"/>
    <property type="match status" value="1"/>
</dbReference>
<feature type="domain" description="STAS" evidence="3">
    <location>
        <begin position="19"/>
        <end position="116"/>
    </location>
</feature>
<dbReference type="EMBL" id="JAGEOK010000049">
    <property type="protein sequence ID" value="MBO2444606.1"/>
    <property type="molecule type" value="Genomic_DNA"/>
</dbReference>
<comment type="caution">
    <text evidence="4">The sequence shown here is derived from an EMBL/GenBank/DDBJ whole genome shotgun (WGS) entry which is preliminary data.</text>
</comment>
<evidence type="ECO:0000256" key="1">
    <source>
        <dbReference type="ARBA" id="ARBA00009013"/>
    </source>
</evidence>
<evidence type="ECO:0000256" key="2">
    <source>
        <dbReference type="RuleBase" id="RU003749"/>
    </source>
</evidence>
<dbReference type="PROSITE" id="PS50801">
    <property type="entry name" value="STAS"/>
    <property type="match status" value="1"/>
</dbReference>
<dbReference type="PANTHER" id="PTHR33495">
    <property type="entry name" value="ANTI-SIGMA FACTOR ANTAGONIST TM_1081-RELATED-RELATED"/>
    <property type="match status" value="1"/>
</dbReference>
<evidence type="ECO:0000313" key="5">
    <source>
        <dbReference type="Proteomes" id="UP000666915"/>
    </source>
</evidence>
<organism evidence="4 5">
    <name type="scientific">Actinomadura nitritigenes</name>
    <dbReference type="NCBI Taxonomy" id="134602"/>
    <lineage>
        <taxon>Bacteria</taxon>
        <taxon>Bacillati</taxon>
        <taxon>Actinomycetota</taxon>
        <taxon>Actinomycetes</taxon>
        <taxon>Streptosporangiales</taxon>
        <taxon>Thermomonosporaceae</taxon>
        <taxon>Actinomadura</taxon>
    </lineage>
</organism>
<gene>
    <name evidence="4" type="ORF">J4557_44525</name>
</gene>
<dbReference type="InterPro" id="IPR002645">
    <property type="entry name" value="STAS_dom"/>
</dbReference>
<sequence length="119" mass="12823">MTKQGLTVTLSPEGSEHPVLRVAGDLDFHTSPRLREALESVTFAAGGGVVLDLSGLAYCDSTGVTVLVAGYRRAQAAESRILFAGLNSDLLQMFRILGLDQAFSFYPDPDEAVEALRRH</sequence>
<dbReference type="PANTHER" id="PTHR33495:SF2">
    <property type="entry name" value="ANTI-SIGMA FACTOR ANTAGONIST TM_1081-RELATED"/>
    <property type="match status" value="1"/>
</dbReference>
<dbReference type="InterPro" id="IPR036513">
    <property type="entry name" value="STAS_dom_sf"/>
</dbReference>
<dbReference type="InterPro" id="IPR003658">
    <property type="entry name" value="Anti-sigma_ant"/>
</dbReference>
<comment type="similarity">
    <text evidence="1 2">Belongs to the anti-sigma-factor antagonist family.</text>
</comment>
<dbReference type="NCBIfam" id="TIGR00377">
    <property type="entry name" value="ant_ant_sig"/>
    <property type="match status" value="1"/>
</dbReference>
<dbReference type="Proteomes" id="UP000666915">
    <property type="component" value="Unassembled WGS sequence"/>
</dbReference>
<name>A0ABS3REE9_9ACTN</name>
<evidence type="ECO:0000259" key="3">
    <source>
        <dbReference type="PROSITE" id="PS50801"/>
    </source>
</evidence>
<accession>A0ABS3REE9</accession>
<dbReference type="CDD" id="cd07043">
    <property type="entry name" value="STAS_anti-anti-sigma_factors"/>
    <property type="match status" value="1"/>
</dbReference>
<dbReference type="SUPFAM" id="SSF52091">
    <property type="entry name" value="SpoIIaa-like"/>
    <property type="match status" value="1"/>
</dbReference>
<dbReference type="Pfam" id="PF13466">
    <property type="entry name" value="STAS_2"/>
    <property type="match status" value="1"/>
</dbReference>
<evidence type="ECO:0000313" key="4">
    <source>
        <dbReference type="EMBL" id="MBO2444606.1"/>
    </source>
</evidence>